<organism evidence="6 7">
    <name type="scientific">Geodia barretti</name>
    <name type="common">Barrett's horny sponge</name>
    <dbReference type="NCBI Taxonomy" id="519541"/>
    <lineage>
        <taxon>Eukaryota</taxon>
        <taxon>Metazoa</taxon>
        <taxon>Porifera</taxon>
        <taxon>Demospongiae</taxon>
        <taxon>Heteroscleromorpha</taxon>
        <taxon>Tetractinellida</taxon>
        <taxon>Astrophorina</taxon>
        <taxon>Geodiidae</taxon>
        <taxon>Geodia</taxon>
    </lineage>
</organism>
<gene>
    <name evidence="6" type="ORF">GBAR_LOCUS510</name>
</gene>
<name>A0AA35QSQ2_GEOBA</name>
<dbReference type="InterPro" id="IPR046328">
    <property type="entry name" value="ETS_fam"/>
</dbReference>
<dbReference type="GO" id="GO:0005634">
    <property type="term" value="C:nucleus"/>
    <property type="evidence" value="ECO:0007669"/>
    <property type="project" value="UniProtKB-SubCell"/>
</dbReference>
<dbReference type="AlphaFoldDB" id="A0AA35QSQ2"/>
<evidence type="ECO:0000256" key="1">
    <source>
        <dbReference type="ARBA" id="ARBA00005562"/>
    </source>
</evidence>
<dbReference type="Pfam" id="PF00178">
    <property type="entry name" value="Ets"/>
    <property type="match status" value="1"/>
</dbReference>
<keyword evidence="2 3" id="KW-0238">DNA-binding</keyword>
<feature type="compositionally biased region" description="Polar residues" evidence="4">
    <location>
        <begin position="891"/>
        <end position="906"/>
    </location>
</feature>
<feature type="compositionally biased region" description="Low complexity" evidence="4">
    <location>
        <begin position="1031"/>
        <end position="1048"/>
    </location>
</feature>
<dbReference type="GO" id="GO:0043565">
    <property type="term" value="F:sequence-specific DNA binding"/>
    <property type="evidence" value="ECO:0007669"/>
    <property type="project" value="InterPro"/>
</dbReference>
<comment type="caution">
    <text evidence="6">The sequence shown here is derived from an EMBL/GenBank/DDBJ whole genome shotgun (WGS) entry which is preliminary data.</text>
</comment>
<dbReference type="InterPro" id="IPR036390">
    <property type="entry name" value="WH_DNA-bd_sf"/>
</dbReference>
<dbReference type="GO" id="GO:0030154">
    <property type="term" value="P:cell differentiation"/>
    <property type="evidence" value="ECO:0007669"/>
    <property type="project" value="TreeGrafter"/>
</dbReference>
<evidence type="ECO:0000256" key="4">
    <source>
        <dbReference type="SAM" id="MobiDB-lite"/>
    </source>
</evidence>
<dbReference type="PRINTS" id="PR00454">
    <property type="entry name" value="ETSDOMAIN"/>
</dbReference>
<feature type="compositionally biased region" description="Basic residues" evidence="4">
    <location>
        <begin position="954"/>
        <end position="978"/>
    </location>
</feature>
<dbReference type="SMART" id="SM00413">
    <property type="entry name" value="ETS"/>
    <property type="match status" value="1"/>
</dbReference>
<dbReference type="InterPro" id="IPR036388">
    <property type="entry name" value="WH-like_DNA-bd_sf"/>
</dbReference>
<evidence type="ECO:0000313" key="7">
    <source>
        <dbReference type="Proteomes" id="UP001174909"/>
    </source>
</evidence>
<dbReference type="PANTHER" id="PTHR11849">
    <property type="entry name" value="ETS"/>
    <property type="match status" value="1"/>
</dbReference>
<dbReference type="Proteomes" id="UP001174909">
    <property type="component" value="Unassembled WGS sequence"/>
</dbReference>
<evidence type="ECO:0000259" key="5">
    <source>
        <dbReference type="PROSITE" id="PS50061"/>
    </source>
</evidence>
<feature type="region of interest" description="Disordered" evidence="4">
    <location>
        <begin position="931"/>
        <end position="1048"/>
    </location>
</feature>
<dbReference type="InterPro" id="IPR000418">
    <property type="entry name" value="Ets_dom"/>
</dbReference>
<evidence type="ECO:0000256" key="2">
    <source>
        <dbReference type="ARBA" id="ARBA00023125"/>
    </source>
</evidence>
<keyword evidence="3" id="KW-0539">Nucleus</keyword>
<accession>A0AA35QSQ2</accession>
<feature type="compositionally biased region" description="Low complexity" evidence="4">
    <location>
        <begin position="944"/>
        <end position="953"/>
    </location>
</feature>
<dbReference type="EMBL" id="CASHTH010000075">
    <property type="protein sequence ID" value="CAI7990597.1"/>
    <property type="molecule type" value="Genomic_DNA"/>
</dbReference>
<dbReference type="GO" id="GO:0000981">
    <property type="term" value="F:DNA-binding transcription factor activity, RNA polymerase II-specific"/>
    <property type="evidence" value="ECO:0007669"/>
    <property type="project" value="TreeGrafter"/>
</dbReference>
<feature type="region of interest" description="Disordered" evidence="4">
    <location>
        <begin position="401"/>
        <end position="483"/>
    </location>
</feature>
<evidence type="ECO:0000256" key="3">
    <source>
        <dbReference type="RuleBase" id="RU004019"/>
    </source>
</evidence>
<sequence>MDSRLEIQPDRFAVVVGPQFATQVVRELLHCAAEERADLPTFDFRSIVDCGVSYLLEKESFADEAARAKFEARYSNAYELDPVFVLRKITSSLRGAGCYGEWLAELFECRFPPNAGSRGSSVSLQNLLALQSRGALLLYVHCDKILAHVSGQEPVLLDDVERWAAGERVGILQPHGIYSEPDSVQLDGQLYDTTGGNHPLNAAMEKLKRVLCRRSIVLLGKDWAMPASDPLLANFCRRFLSETTVERGDAVVFNAAGEWSDLSPGLPVQTPSPFPAVYPMGNSTIDLWKQVSLPSVPCNGSNHQHKEVCLLVSSQTGARDVSHMIFNAPGVNFALVNSATYGEASVYSVLLRVSSSSLRELWHWLLATSREALLSSGLLGLALHGDIFLWLRDPATVLTTGHSTAGTGSPENVNSSLAASPRQSTGSGTISPSNVSSLGTSSLCGDVQSSSPGPKLSPSPSPQTGGERRESHPTQHHTAGKIIQRYKVVKKRTTHHTPDGYGALFSSKTCEDPGVMFGVASHVGASSKYARRGSLPPIKCGEAGNTLALFAERLQTSSPDGTSQIPSYVAIKRALLSDKFKHVQNPISRLVAPKMLLNLLRAKKLSMNDTDDADKLNLLAHRRNSDPGSYLQHRDKTRRRQLFLDENLQWIKTYGSVIDRKIQVWRQKRLLRMQREYFLHQQQQQREKVVGGMQNELHLMSTAKLVSGQLYASLASSTVGSSLTAAAVPQAFVTAAGPGLNGFSSTQLMYQLPSNGLTPTPVLVPTPFISPYAFMGGYATIPTTAHTTGHPAAAYIMPPTALTAGQHQGMMLLSSGATTATFGSSPPLSTTNDVAPNIKPPFSSLLAPTSKQSPVVTESDMEAGKQSPHQLVGTFIGSRKRKNSFPEKLSTLLQPPSDLTNASSPPDSKICCTDMPEHLCNSISPPPLTSSHITASHEYHSSHHSSSSPLHTLSNHHHNHHNHRHRHHYAHSSSHHHTSSSSAHTLHHSRHYPPSSPLSRHSHPHKPASPLEQCLLQPPASPGSDGGRVTDSTGDSSASSPSSDYSSQPPPQLWQFLLDLLLAANCSHLIQWTDCSPEDYEFTIHRPAEVAQLWGKCTKNSAMNYGKLARGLRYYYSKGIIEKVEGKKLTFRYNGFARSYVQQRCHQAVDVTTNVEEMVVVE</sequence>
<comment type="subcellular location">
    <subcellularLocation>
        <location evidence="3">Nucleus</location>
    </subcellularLocation>
</comment>
<dbReference type="PROSITE" id="PS50061">
    <property type="entry name" value="ETS_DOMAIN_3"/>
    <property type="match status" value="1"/>
</dbReference>
<dbReference type="SUPFAM" id="SSF46785">
    <property type="entry name" value="Winged helix' DNA-binding domain"/>
    <property type="match status" value="1"/>
</dbReference>
<feature type="compositionally biased region" description="Polar residues" evidence="4">
    <location>
        <begin position="401"/>
        <end position="443"/>
    </location>
</feature>
<dbReference type="Gene3D" id="1.10.10.10">
    <property type="entry name" value="Winged helix-like DNA-binding domain superfamily/Winged helix DNA-binding domain"/>
    <property type="match status" value="1"/>
</dbReference>
<protein>
    <submittedName>
        <fullName evidence="6">Protein C-ets-2</fullName>
    </submittedName>
</protein>
<evidence type="ECO:0000313" key="6">
    <source>
        <dbReference type="EMBL" id="CAI7990597.1"/>
    </source>
</evidence>
<feature type="domain" description="ETS" evidence="5">
    <location>
        <begin position="1051"/>
        <end position="1134"/>
    </location>
</feature>
<reference evidence="6" key="1">
    <citation type="submission" date="2023-03" db="EMBL/GenBank/DDBJ databases">
        <authorList>
            <person name="Steffen K."/>
            <person name="Cardenas P."/>
        </authorList>
    </citation>
    <scope>NUCLEOTIDE SEQUENCE</scope>
</reference>
<feature type="region of interest" description="Disordered" evidence="4">
    <location>
        <begin position="889"/>
        <end position="910"/>
    </location>
</feature>
<proteinExistence type="inferred from homology"/>
<dbReference type="PROSITE" id="PS00345">
    <property type="entry name" value="ETS_DOMAIN_1"/>
    <property type="match status" value="1"/>
</dbReference>
<comment type="similarity">
    <text evidence="1 3">Belongs to the ETS family.</text>
</comment>
<keyword evidence="7" id="KW-1185">Reference proteome</keyword>